<evidence type="ECO:0000256" key="4">
    <source>
        <dbReference type="ARBA" id="ARBA00022723"/>
    </source>
</evidence>
<dbReference type="PANTHER" id="PTHR12001:SF69">
    <property type="entry name" value="ALL TRANS-POLYPRENYL-DIPHOSPHATE SYNTHASE PDSS1"/>
    <property type="match status" value="1"/>
</dbReference>
<sequence length="323" mass="36099">MPTIADIQAPIAAEMKLFEQKFRDSMKSDVMLLDQIMTYIVRRKGKQLRPMFVFLTAGVCGTINESTYRGAALIELLHTASLVHDDVVDDSNYRRGFFSVNALWKNKIAVLVGDYLLARGLSLSLENGDYDLLSIGNKAVRDLSEGELLQIEKARRLDISETIYYDIIRQKTASLISACCAMGARSANAPAQMIETARLFGEKVGIAFQIKDDLFDYGTAEVGKPLGIDIKEKKMTLPLIYALNKAPSGEKRRVINTIKNHSEEPKRVGEVIEFVKSSGGIEYATRAMEDYVRQAQALLHTLPESTYRTSLEGLVDYTIAREK</sequence>
<dbReference type="InterPro" id="IPR000092">
    <property type="entry name" value="Polyprenyl_synt"/>
</dbReference>
<dbReference type="Proteomes" id="UP000664034">
    <property type="component" value="Unassembled WGS sequence"/>
</dbReference>
<keyword evidence="3 6" id="KW-0808">Transferase</keyword>
<protein>
    <submittedName>
        <fullName evidence="7">Polyprenyl synthetase family protein</fullName>
    </submittedName>
</protein>
<keyword evidence="5" id="KW-0460">Magnesium</keyword>
<dbReference type="Pfam" id="PF00348">
    <property type="entry name" value="polyprenyl_synt"/>
    <property type="match status" value="1"/>
</dbReference>
<dbReference type="GO" id="GO:0046872">
    <property type="term" value="F:metal ion binding"/>
    <property type="evidence" value="ECO:0007669"/>
    <property type="project" value="UniProtKB-KW"/>
</dbReference>
<dbReference type="PANTHER" id="PTHR12001">
    <property type="entry name" value="GERANYLGERANYL PYROPHOSPHATE SYNTHASE"/>
    <property type="match status" value="1"/>
</dbReference>
<evidence type="ECO:0000256" key="3">
    <source>
        <dbReference type="ARBA" id="ARBA00022679"/>
    </source>
</evidence>
<organism evidence="7 8">
    <name type="scientific">Fibrella rubiginis</name>
    <dbReference type="NCBI Taxonomy" id="2817060"/>
    <lineage>
        <taxon>Bacteria</taxon>
        <taxon>Pseudomonadati</taxon>
        <taxon>Bacteroidota</taxon>
        <taxon>Cytophagia</taxon>
        <taxon>Cytophagales</taxon>
        <taxon>Spirosomataceae</taxon>
        <taxon>Fibrella</taxon>
    </lineage>
</organism>
<name>A0A939K5V5_9BACT</name>
<keyword evidence="4" id="KW-0479">Metal-binding</keyword>
<proteinExistence type="inferred from homology"/>
<dbReference type="GO" id="GO:0008299">
    <property type="term" value="P:isoprenoid biosynthetic process"/>
    <property type="evidence" value="ECO:0007669"/>
    <property type="project" value="InterPro"/>
</dbReference>
<dbReference type="InterPro" id="IPR033749">
    <property type="entry name" value="Polyprenyl_synt_CS"/>
</dbReference>
<dbReference type="InterPro" id="IPR008949">
    <property type="entry name" value="Isoprenoid_synthase_dom_sf"/>
</dbReference>
<dbReference type="CDD" id="cd00685">
    <property type="entry name" value="Trans_IPPS_HT"/>
    <property type="match status" value="1"/>
</dbReference>
<comment type="caution">
    <text evidence="7">The sequence shown here is derived from an EMBL/GenBank/DDBJ whole genome shotgun (WGS) entry which is preliminary data.</text>
</comment>
<comment type="similarity">
    <text evidence="2 6">Belongs to the FPP/GGPP synthase family.</text>
</comment>
<dbReference type="AlphaFoldDB" id="A0A939K5V5"/>
<evidence type="ECO:0000256" key="5">
    <source>
        <dbReference type="ARBA" id="ARBA00022842"/>
    </source>
</evidence>
<comment type="cofactor">
    <cofactor evidence="1">
        <name>Mg(2+)</name>
        <dbReference type="ChEBI" id="CHEBI:18420"/>
    </cofactor>
</comment>
<reference evidence="7" key="1">
    <citation type="submission" date="2021-03" db="EMBL/GenBank/DDBJ databases">
        <title>Fibrella sp. HMF5335 genome sequencing and assembly.</title>
        <authorList>
            <person name="Kang H."/>
            <person name="Kim H."/>
            <person name="Bae S."/>
            <person name="Joh K."/>
        </authorList>
    </citation>
    <scope>NUCLEOTIDE SEQUENCE</scope>
    <source>
        <strain evidence="7">HMF5335</strain>
    </source>
</reference>
<dbReference type="SUPFAM" id="SSF48576">
    <property type="entry name" value="Terpenoid synthases"/>
    <property type="match status" value="1"/>
</dbReference>
<dbReference type="Gene3D" id="1.10.600.10">
    <property type="entry name" value="Farnesyl Diphosphate Synthase"/>
    <property type="match status" value="1"/>
</dbReference>
<evidence type="ECO:0000256" key="1">
    <source>
        <dbReference type="ARBA" id="ARBA00001946"/>
    </source>
</evidence>
<dbReference type="RefSeq" id="WP_207367424.1">
    <property type="nucleotide sequence ID" value="NZ_JAFMYV010000018.1"/>
</dbReference>
<evidence type="ECO:0000313" key="7">
    <source>
        <dbReference type="EMBL" id="MBO0939894.1"/>
    </source>
</evidence>
<accession>A0A939K5V5</accession>
<evidence type="ECO:0000256" key="6">
    <source>
        <dbReference type="RuleBase" id="RU004466"/>
    </source>
</evidence>
<dbReference type="PROSITE" id="PS00444">
    <property type="entry name" value="POLYPRENYL_SYNTHASE_2"/>
    <property type="match status" value="1"/>
</dbReference>
<evidence type="ECO:0000313" key="8">
    <source>
        <dbReference type="Proteomes" id="UP000664034"/>
    </source>
</evidence>
<dbReference type="GO" id="GO:0004659">
    <property type="term" value="F:prenyltransferase activity"/>
    <property type="evidence" value="ECO:0007669"/>
    <property type="project" value="InterPro"/>
</dbReference>
<dbReference type="PROSITE" id="PS00723">
    <property type="entry name" value="POLYPRENYL_SYNTHASE_1"/>
    <property type="match status" value="1"/>
</dbReference>
<dbReference type="SFLD" id="SFLDS00005">
    <property type="entry name" value="Isoprenoid_Synthase_Type_I"/>
    <property type="match status" value="1"/>
</dbReference>
<keyword evidence="8" id="KW-1185">Reference proteome</keyword>
<evidence type="ECO:0000256" key="2">
    <source>
        <dbReference type="ARBA" id="ARBA00006706"/>
    </source>
</evidence>
<gene>
    <name evidence="7" type="ORF">J2I47_25335</name>
</gene>
<dbReference type="EMBL" id="JAFMYV010000018">
    <property type="protein sequence ID" value="MBO0939894.1"/>
    <property type="molecule type" value="Genomic_DNA"/>
</dbReference>